<comment type="caution">
    <text evidence="1">The sequence shown here is derived from an EMBL/GenBank/DDBJ whole genome shotgun (WGS) entry which is preliminary data.</text>
</comment>
<dbReference type="EMBL" id="JACHIA010000024">
    <property type="protein sequence ID" value="MBB6073421.1"/>
    <property type="molecule type" value="Genomic_DNA"/>
</dbReference>
<sequence length="95" mass="10702">MSTLSDPEVTGEPASAEYTVPAGYGTMRLREHAVPFGAYVDAEPVVRRARPDYRARTRDMLARVAVVRRALDEDQREIDRLRRETRCVIDGLLAA</sequence>
<dbReference type="AlphaFoldDB" id="A0A841H5K6"/>
<proteinExistence type="predicted"/>
<accession>A0A841H5K6</accession>
<keyword evidence="2" id="KW-1185">Reference proteome</keyword>
<name>A0A841H5K6_9BACT</name>
<evidence type="ECO:0000313" key="1">
    <source>
        <dbReference type="EMBL" id="MBB6073421.1"/>
    </source>
</evidence>
<reference evidence="1 2" key="1">
    <citation type="submission" date="2020-08" db="EMBL/GenBank/DDBJ databases">
        <title>Genomic Encyclopedia of Type Strains, Phase IV (KMG-IV): sequencing the most valuable type-strain genomes for metagenomic binning, comparative biology and taxonomic classification.</title>
        <authorList>
            <person name="Goeker M."/>
        </authorList>
    </citation>
    <scope>NUCLEOTIDE SEQUENCE [LARGE SCALE GENOMIC DNA]</scope>
    <source>
        <strain evidence="1 2">DSM 29007</strain>
    </source>
</reference>
<dbReference type="Proteomes" id="UP000582837">
    <property type="component" value="Unassembled WGS sequence"/>
</dbReference>
<protein>
    <submittedName>
        <fullName evidence="1">Uncharacterized protein</fullName>
    </submittedName>
</protein>
<gene>
    <name evidence="1" type="ORF">HNQ61_005088</name>
</gene>
<organism evidence="1 2">
    <name type="scientific">Longimicrobium terrae</name>
    <dbReference type="NCBI Taxonomy" id="1639882"/>
    <lineage>
        <taxon>Bacteria</taxon>
        <taxon>Pseudomonadati</taxon>
        <taxon>Gemmatimonadota</taxon>
        <taxon>Longimicrobiia</taxon>
        <taxon>Longimicrobiales</taxon>
        <taxon>Longimicrobiaceae</taxon>
        <taxon>Longimicrobium</taxon>
    </lineage>
</organism>
<dbReference type="RefSeq" id="WP_170039126.1">
    <property type="nucleotide sequence ID" value="NZ_JABDTL010000002.1"/>
</dbReference>
<evidence type="ECO:0000313" key="2">
    <source>
        <dbReference type="Proteomes" id="UP000582837"/>
    </source>
</evidence>